<reference evidence="4" key="1">
    <citation type="journal article" date="2006" name="PLoS Biol.">
        <title>Macronuclear genome sequence of the ciliate Tetrahymena thermophila, a model eukaryote.</title>
        <authorList>
            <person name="Eisen J.A."/>
            <person name="Coyne R.S."/>
            <person name="Wu M."/>
            <person name="Wu D."/>
            <person name="Thiagarajan M."/>
            <person name="Wortman J.R."/>
            <person name="Badger J.H."/>
            <person name="Ren Q."/>
            <person name="Amedeo P."/>
            <person name="Jones K.M."/>
            <person name="Tallon L.J."/>
            <person name="Delcher A.L."/>
            <person name="Salzberg S.L."/>
            <person name="Silva J.C."/>
            <person name="Haas B.J."/>
            <person name="Majoros W.H."/>
            <person name="Farzad M."/>
            <person name="Carlton J.M."/>
            <person name="Smith R.K. Jr."/>
            <person name="Garg J."/>
            <person name="Pearlman R.E."/>
            <person name="Karrer K.M."/>
            <person name="Sun L."/>
            <person name="Manning G."/>
            <person name="Elde N.C."/>
            <person name="Turkewitz A.P."/>
            <person name="Asai D.J."/>
            <person name="Wilkes D.E."/>
            <person name="Wang Y."/>
            <person name="Cai H."/>
            <person name="Collins K."/>
            <person name="Stewart B.A."/>
            <person name="Lee S.R."/>
            <person name="Wilamowska K."/>
            <person name="Weinberg Z."/>
            <person name="Ruzzo W.L."/>
            <person name="Wloga D."/>
            <person name="Gaertig J."/>
            <person name="Frankel J."/>
            <person name="Tsao C.-C."/>
            <person name="Gorovsky M.A."/>
            <person name="Keeling P.J."/>
            <person name="Waller R.F."/>
            <person name="Patron N.J."/>
            <person name="Cherry J.M."/>
            <person name="Stover N.A."/>
            <person name="Krieger C.J."/>
            <person name="del Toro C."/>
            <person name="Ryder H.F."/>
            <person name="Williamson S.C."/>
            <person name="Barbeau R.A."/>
            <person name="Hamilton E.P."/>
            <person name="Orias E."/>
        </authorList>
    </citation>
    <scope>NUCLEOTIDE SEQUENCE [LARGE SCALE GENOMIC DNA]</scope>
    <source>
        <strain evidence="4">SB210</strain>
    </source>
</reference>
<feature type="signal peptide" evidence="2">
    <location>
        <begin position="1"/>
        <end position="19"/>
    </location>
</feature>
<sequence>MRFFAFALLALIAISCVSAQSQADIDKAKKIYECMQNVKEPCQTTDKDCLAEQDKIDECSDKCKTDNASSQSDAMSCVKKCTSTNKDVQTWYDATIACLSSSMTSFVLTFAIALFALLF</sequence>
<protein>
    <submittedName>
        <fullName evidence="3">Transmembrane protein, putative</fullName>
    </submittedName>
</protein>
<keyword evidence="1 3" id="KW-0812">Transmembrane</keyword>
<dbReference type="AlphaFoldDB" id="Q23UH8"/>
<evidence type="ECO:0000256" key="1">
    <source>
        <dbReference type="SAM" id="Phobius"/>
    </source>
</evidence>
<feature type="chain" id="PRO_5004201867" evidence="2">
    <location>
        <begin position="20"/>
        <end position="119"/>
    </location>
</feature>
<dbReference type="GeneID" id="7825363"/>
<dbReference type="Proteomes" id="UP000009168">
    <property type="component" value="Unassembled WGS sequence"/>
</dbReference>
<keyword evidence="1" id="KW-1133">Transmembrane helix</keyword>
<dbReference type="PROSITE" id="PS51257">
    <property type="entry name" value="PROKAR_LIPOPROTEIN"/>
    <property type="match status" value="1"/>
</dbReference>
<proteinExistence type="predicted"/>
<dbReference type="HOGENOM" id="CLU_152887_1_0_1"/>
<keyword evidence="4" id="KW-1185">Reference proteome</keyword>
<evidence type="ECO:0000313" key="3">
    <source>
        <dbReference type="EMBL" id="EAS00180.1"/>
    </source>
</evidence>
<evidence type="ECO:0000313" key="4">
    <source>
        <dbReference type="Proteomes" id="UP000009168"/>
    </source>
</evidence>
<gene>
    <name evidence="3" type="ORF">TTHERM_00935560</name>
</gene>
<dbReference type="RefSeq" id="XP_001020425.1">
    <property type="nucleotide sequence ID" value="XM_001020425.1"/>
</dbReference>
<keyword evidence="2" id="KW-0732">Signal</keyword>
<feature type="transmembrane region" description="Helical" evidence="1">
    <location>
        <begin position="94"/>
        <end position="118"/>
    </location>
</feature>
<accession>Q23UH8</accession>
<keyword evidence="1" id="KW-0472">Membrane</keyword>
<organism evidence="3 4">
    <name type="scientific">Tetrahymena thermophila (strain SB210)</name>
    <dbReference type="NCBI Taxonomy" id="312017"/>
    <lineage>
        <taxon>Eukaryota</taxon>
        <taxon>Sar</taxon>
        <taxon>Alveolata</taxon>
        <taxon>Ciliophora</taxon>
        <taxon>Intramacronucleata</taxon>
        <taxon>Oligohymenophorea</taxon>
        <taxon>Hymenostomatida</taxon>
        <taxon>Tetrahymenina</taxon>
        <taxon>Tetrahymenidae</taxon>
        <taxon>Tetrahymena</taxon>
    </lineage>
</organism>
<evidence type="ECO:0000256" key="2">
    <source>
        <dbReference type="SAM" id="SignalP"/>
    </source>
</evidence>
<dbReference type="EMBL" id="GG662627">
    <property type="protein sequence ID" value="EAS00180.1"/>
    <property type="molecule type" value="Genomic_DNA"/>
</dbReference>
<dbReference type="InParanoid" id="Q23UH8"/>
<name>Q23UH8_TETTS</name>
<dbReference type="KEGG" id="tet:TTHERM_00935560"/>